<comment type="caution">
    <text evidence="1">The sequence shown here is derived from an EMBL/GenBank/DDBJ whole genome shotgun (WGS) entry which is preliminary data.</text>
</comment>
<proteinExistence type="predicted"/>
<dbReference type="AlphaFoldDB" id="V9HU78"/>
<evidence type="ECO:0000313" key="1">
    <source>
        <dbReference type="EMBL" id="EHL14794.1"/>
    </source>
</evidence>
<reference evidence="1 2" key="1">
    <citation type="submission" date="2012-05" db="EMBL/GenBank/DDBJ databases">
        <title>The Genome Sequence of Eubacteriaceae bacterium CM2.</title>
        <authorList>
            <consortium name="The Broad Institute Genome Sequencing Platform"/>
            <person name="Earl A."/>
            <person name="Ward D."/>
            <person name="Feldgarden M."/>
            <person name="Gevers D."/>
            <person name="Sizova M."/>
            <person name="Hazen A."/>
            <person name="Epstein S."/>
            <person name="Walker B."/>
            <person name="Young S.K."/>
            <person name="Zeng Q."/>
            <person name="Gargeya S."/>
            <person name="Fitzgerald M."/>
            <person name="Haas B."/>
            <person name="Abouelleil A."/>
            <person name="Alvarado L."/>
            <person name="Arachchi H.M."/>
            <person name="Berlin A."/>
            <person name="Chapman S.B."/>
            <person name="Goldberg J."/>
            <person name="Griggs A."/>
            <person name="Gujja S."/>
            <person name="Hansen M."/>
            <person name="Howarth C."/>
            <person name="Imamovic A."/>
            <person name="Larimer J."/>
            <person name="McCowen C."/>
            <person name="Montmayeur A."/>
            <person name="Murphy C."/>
            <person name="Neiman D."/>
            <person name="Pearson M."/>
            <person name="Priest M."/>
            <person name="Roberts A."/>
            <person name="Saif S."/>
            <person name="Shea T."/>
            <person name="Sisk P."/>
            <person name="Sykes S."/>
            <person name="Wortman J."/>
            <person name="Nusbaum C."/>
            <person name="Birren B."/>
        </authorList>
    </citation>
    <scope>NUCLEOTIDE SEQUENCE [LARGE SCALE GENOMIC DNA]</scope>
    <source>
        <strain evidence="1 2">CM2</strain>
    </source>
</reference>
<dbReference type="Proteomes" id="UP000017818">
    <property type="component" value="Unassembled WGS sequence"/>
</dbReference>
<accession>V9HU78</accession>
<organism evidence="1 2">
    <name type="scientific">Peptoanaerobacter stomatis</name>
    <dbReference type="NCBI Taxonomy" id="796937"/>
    <lineage>
        <taxon>Bacteria</taxon>
        <taxon>Bacillati</taxon>
        <taxon>Bacillota</taxon>
        <taxon>Clostridia</taxon>
        <taxon>Peptostreptococcales</taxon>
        <taxon>Filifactoraceae</taxon>
        <taxon>Peptoanaerobacter</taxon>
    </lineage>
</organism>
<evidence type="ECO:0000313" key="2">
    <source>
        <dbReference type="Proteomes" id="UP000017818"/>
    </source>
</evidence>
<gene>
    <name evidence="1" type="ORF">HMPREF9630_00837</name>
</gene>
<name>V9HU78_9FIRM</name>
<protein>
    <submittedName>
        <fullName evidence="1">Uncharacterized protein</fullName>
    </submittedName>
</protein>
<dbReference type="HOGENOM" id="CLU_3203190_0_0_9"/>
<sequence length="45" mass="5428">MNSKWINLKSRNHDYWYLESKNEGGIWEYNSQEKAVKSLDFALHP</sequence>
<dbReference type="EMBL" id="AFZF02000004">
    <property type="protein sequence ID" value="EHL14794.1"/>
    <property type="molecule type" value="Genomic_DNA"/>
</dbReference>